<gene>
    <name evidence="8" type="primary">hisC_2</name>
    <name evidence="8" type="ORF">SSLFYP27_02386</name>
</gene>
<dbReference type="InterPro" id="IPR004839">
    <property type="entry name" value="Aminotransferase_I/II_large"/>
</dbReference>
<dbReference type="EMBL" id="CACRUO010000060">
    <property type="protein sequence ID" value="VYU48844.1"/>
    <property type="molecule type" value="Genomic_DNA"/>
</dbReference>
<dbReference type="InterPro" id="IPR015421">
    <property type="entry name" value="PyrdxlP-dep_Trfase_major"/>
</dbReference>
<reference evidence="8" key="1">
    <citation type="submission" date="2019-11" db="EMBL/GenBank/DDBJ databases">
        <authorList>
            <person name="Feng L."/>
        </authorList>
    </citation>
    <scope>NUCLEOTIDE SEQUENCE</scope>
    <source>
        <strain evidence="8">SsimulansLFYP27</strain>
    </source>
</reference>
<evidence type="ECO:0000259" key="7">
    <source>
        <dbReference type="Pfam" id="PF00155"/>
    </source>
</evidence>
<comment type="cofactor">
    <cofactor evidence="1 6">
        <name>pyridoxal 5'-phosphate</name>
        <dbReference type="ChEBI" id="CHEBI:597326"/>
    </cofactor>
</comment>
<comment type="similarity">
    <text evidence="6">Belongs to the class-II pyridoxal-phosphate-dependent aminotransferase family.</text>
</comment>
<dbReference type="AlphaFoldDB" id="A0A6N3F9V2"/>
<dbReference type="GO" id="GO:0030170">
    <property type="term" value="F:pyridoxal phosphate binding"/>
    <property type="evidence" value="ECO:0007669"/>
    <property type="project" value="InterPro"/>
</dbReference>
<keyword evidence="5 6" id="KW-0663">Pyridoxal phosphate</keyword>
<dbReference type="PANTHER" id="PTHR42885">
    <property type="entry name" value="HISTIDINOL-PHOSPHATE AMINOTRANSFERASE-RELATED"/>
    <property type="match status" value="1"/>
</dbReference>
<evidence type="ECO:0000313" key="8">
    <source>
        <dbReference type="EMBL" id="VYU48844.1"/>
    </source>
</evidence>
<evidence type="ECO:0000256" key="2">
    <source>
        <dbReference type="ARBA" id="ARBA00015148"/>
    </source>
</evidence>
<dbReference type="GO" id="GO:0008483">
    <property type="term" value="F:transaminase activity"/>
    <property type="evidence" value="ECO:0007669"/>
    <property type="project" value="UniProtKB-KW"/>
</dbReference>
<evidence type="ECO:0000256" key="1">
    <source>
        <dbReference type="ARBA" id="ARBA00001933"/>
    </source>
</evidence>
<dbReference type="Gene3D" id="3.40.640.10">
    <property type="entry name" value="Type I PLP-dependent aspartate aminotransferase-like (Major domain)"/>
    <property type="match status" value="1"/>
</dbReference>
<dbReference type="SUPFAM" id="SSF53383">
    <property type="entry name" value="PLP-dependent transferases"/>
    <property type="match status" value="1"/>
</dbReference>
<evidence type="ECO:0000256" key="4">
    <source>
        <dbReference type="ARBA" id="ARBA00022679"/>
    </source>
</evidence>
<keyword evidence="4 8" id="KW-0808">Transferase</keyword>
<dbReference type="CDD" id="cd00609">
    <property type="entry name" value="AAT_like"/>
    <property type="match status" value="1"/>
</dbReference>
<proteinExistence type="inferred from homology"/>
<dbReference type="RefSeq" id="WP_105978562.1">
    <property type="nucleotide sequence ID" value="NZ_CACRUO010000060.1"/>
</dbReference>
<sequence length="331" mass="38050">MIYIDKNESPIPALSKSEIAEVINHTDFRVYPETQYNDFLKAYADFYNLNTNQVLAANGSDEWIQKCMLALPEGPVLTLSPDFVMYTEFARQTERDIEYVSCDQDFRFSLETILNRIDDVQPAFFIMSVPHNPTGEQYPFNFLKAISDKMKALGGYFVIDEAYIEFGEPIEVALEDHIIVMKTLSKAFALAGLRIGVVISTPKTIQLLNRFAHPYPMSTLSLTLAETLFKDTKRVMNLIAEQRYLCRKLNDIFKPYHSNDLKVIPSKANFVFTYGPKARSLGEYVLEHGFKPRIYDEPELNEAVRYSIATDQELDQLSQIIKEWSEQNDLS</sequence>
<dbReference type="InterPro" id="IPR015424">
    <property type="entry name" value="PyrdxlP-dep_Trfase"/>
</dbReference>
<dbReference type="PROSITE" id="PS00599">
    <property type="entry name" value="AA_TRANSFER_CLASS_2"/>
    <property type="match status" value="1"/>
</dbReference>
<feature type="domain" description="Aminotransferase class I/classII large" evidence="7">
    <location>
        <begin position="10"/>
        <end position="317"/>
    </location>
</feature>
<name>A0A6N3F9V2_STASI</name>
<organism evidence="8">
    <name type="scientific">Staphylococcus simulans</name>
    <dbReference type="NCBI Taxonomy" id="1286"/>
    <lineage>
        <taxon>Bacteria</taxon>
        <taxon>Bacillati</taxon>
        <taxon>Bacillota</taxon>
        <taxon>Bacilli</taxon>
        <taxon>Bacillales</taxon>
        <taxon>Staphylococcaceae</taxon>
        <taxon>Staphylococcus</taxon>
    </lineage>
</organism>
<dbReference type="InterPro" id="IPR015422">
    <property type="entry name" value="PyrdxlP-dep_Trfase_small"/>
</dbReference>
<accession>A0A6N3F9V2</accession>
<dbReference type="PANTHER" id="PTHR42885:SF2">
    <property type="entry name" value="HISTIDINOL-PHOSPHATE AMINOTRANSFERASE"/>
    <property type="match status" value="1"/>
</dbReference>
<evidence type="ECO:0000256" key="5">
    <source>
        <dbReference type="ARBA" id="ARBA00022898"/>
    </source>
</evidence>
<evidence type="ECO:0000256" key="3">
    <source>
        <dbReference type="ARBA" id="ARBA00022576"/>
    </source>
</evidence>
<keyword evidence="3 8" id="KW-0032">Aminotransferase</keyword>
<dbReference type="Gene3D" id="3.90.1150.10">
    <property type="entry name" value="Aspartate Aminotransferase, domain 1"/>
    <property type="match status" value="1"/>
</dbReference>
<protein>
    <recommendedName>
        <fullName evidence="2">Putative pyridoxal phosphate-dependent acyltransferase</fullName>
    </recommendedName>
</protein>
<dbReference type="InterPro" id="IPR001917">
    <property type="entry name" value="Aminotrans_II_pyridoxalP_BS"/>
</dbReference>
<dbReference type="Pfam" id="PF00155">
    <property type="entry name" value="Aminotran_1_2"/>
    <property type="match status" value="1"/>
</dbReference>
<evidence type="ECO:0000256" key="6">
    <source>
        <dbReference type="RuleBase" id="RU003693"/>
    </source>
</evidence>